<dbReference type="Proteomes" id="UP000181956">
    <property type="component" value="Chromosome I"/>
</dbReference>
<sequence>MSATRTGTRRYLGRNARGSEVLIGPVDAPGHFTPGELLKLALAGCAGMSSDRATARRLGDDFASTVWAHGDSDPAEERYFAIEEEMLLELGGLSDAEKQKLLAIIGRSIAASCTVARSVGDSIELSTTVNGEPLH</sequence>
<dbReference type="InterPro" id="IPR015946">
    <property type="entry name" value="KH_dom-like_a/b"/>
</dbReference>
<dbReference type="SUPFAM" id="SSF82784">
    <property type="entry name" value="OsmC-like"/>
    <property type="match status" value="1"/>
</dbReference>
<name>A0A1H1PYD9_9MICO</name>
<dbReference type="InterPro" id="IPR036102">
    <property type="entry name" value="OsmC/Ohrsf"/>
</dbReference>
<keyword evidence="2" id="KW-1185">Reference proteome</keyword>
<evidence type="ECO:0000313" key="1">
    <source>
        <dbReference type="EMBL" id="SDS16371.1"/>
    </source>
</evidence>
<dbReference type="InterPro" id="IPR003718">
    <property type="entry name" value="OsmC/Ohr_fam"/>
</dbReference>
<organism evidence="1 2">
    <name type="scientific">Microterricola viridarii</name>
    <dbReference type="NCBI Taxonomy" id="412690"/>
    <lineage>
        <taxon>Bacteria</taxon>
        <taxon>Bacillati</taxon>
        <taxon>Actinomycetota</taxon>
        <taxon>Actinomycetes</taxon>
        <taxon>Micrococcales</taxon>
        <taxon>Microbacteriaceae</taxon>
        <taxon>Microterricola</taxon>
    </lineage>
</organism>
<dbReference type="STRING" id="412690.SAMN04489834_0976"/>
<reference evidence="2" key="1">
    <citation type="submission" date="2016-10" db="EMBL/GenBank/DDBJ databases">
        <authorList>
            <person name="Varghese N."/>
            <person name="Submissions S."/>
        </authorList>
    </citation>
    <scope>NUCLEOTIDE SEQUENCE [LARGE SCALE GENOMIC DNA]</scope>
    <source>
        <strain evidence="2">DSM 21772</strain>
    </source>
</reference>
<dbReference type="AlphaFoldDB" id="A0A1H1PYD9"/>
<evidence type="ECO:0000313" key="2">
    <source>
        <dbReference type="Proteomes" id="UP000181956"/>
    </source>
</evidence>
<dbReference type="Gene3D" id="3.30.300.20">
    <property type="match status" value="1"/>
</dbReference>
<dbReference type="EMBL" id="LT629742">
    <property type="protein sequence ID" value="SDS16371.1"/>
    <property type="molecule type" value="Genomic_DNA"/>
</dbReference>
<proteinExistence type="predicted"/>
<accession>A0A1H1PYD9</accession>
<protein>
    <submittedName>
        <fullName evidence="1">Uncharacterized OsmC-related protein</fullName>
    </submittedName>
</protein>
<dbReference type="Pfam" id="PF02566">
    <property type="entry name" value="OsmC"/>
    <property type="match status" value="1"/>
</dbReference>
<gene>
    <name evidence="1" type="ORF">SAMN04489834_0976</name>
</gene>